<evidence type="ECO:0000256" key="7">
    <source>
        <dbReference type="ARBA" id="ARBA00023004"/>
    </source>
</evidence>
<dbReference type="InterPro" id="IPR003593">
    <property type="entry name" value="AAA+_ATPase"/>
</dbReference>
<gene>
    <name evidence="12" type="ORF">G8O30_05835</name>
</gene>
<evidence type="ECO:0000313" key="13">
    <source>
        <dbReference type="Proteomes" id="UP000593626"/>
    </source>
</evidence>
<dbReference type="KEGG" id="mcui:G8O30_05835"/>
<keyword evidence="10" id="KW-0175">Coiled coil</keyword>
<comment type="subcellular location">
    <subcellularLocation>
        <location evidence="1">Cell membrane</location>
        <topology evidence="1">Peripheral membrane protein</topology>
    </subcellularLocation>
</comment>
<dbReference type="Pfam" id="PF00005">
    <property type="entry name" value="ABC_tran"/>
    <property type="match status" value="1"/>
</dbReference>
<dbReference type="GO" id="GO:0005524">
    <property type="term" value="F:ATP binding"/>
    <property type="evidence" value="ECO:0007669"/>
    <property type="project" value="UniProtKB-KW"/>
</dbReference>
<evidence type="ECO:0000256" key="6">
    <source>
        <dbReference type="ARBA" id="ARBA00022840"/>
    </source>
</evidence>
<organism evidence="12 13">
    <name type="scientific">Mangrovibacillus cuniculi</name>
    <dbReference type="NCBI Taxonomy" id="2593652"/>
    <lineage>
        <taxon>Bacteria</taxon>
        <taxon>Bacillati</taxon>
        <taxon>Bacillota</taxon>
        <taxon>Bacilli</taxon>
        <taxon>Bacillales</taxon>
        <taxon>Bacillaceae</taxon>
        <taxon>Mangrovibacillus</taxon>
    </lineage>
</organism>
<dbReference type="SUPFAM" id="SSF52540">
    <property type="entry name" value="P-loop containing nucleoside triphosphate hydrolases"/>
    <property type="match status" value="1"/>
</dbReference>
<feature type="coiled-coil region" evidence="10">
    <location>
        <begin position="95"/>
        <end position="125"/>
    </location>
</feature>
<evidence type="ECO:0000256" key="4">
    <source>
        <dbReference type="ARBA" id="ARBA00022496"/>
    </source>
</evidence>
<dbReference type="RefSeq" id="WP_239674041.1">
    <property type="nucleotide sequence ID" value="NZ_CP049742.1"/>
</dbReference>
<dbReference type="PANTHER" id="PTHR42771:SF2">
    <property type="entry name" value="IRON(3+)-HYDROXAMATE IMPORT ATP-BINDING PROTEIN FHUC"/>
    <property type="match status" value="1"/>
</dbReference>
<keyword evidence="4" id="KW-0410">Iron transport</keyword>
<dbReference type="AlphaFoldDB" id="A0A7S8HFK1"/>
<dbReference type="SMART" id="SM00382">
    <property type="entry name" value="AAA"/>
    <property type="match status" value="1"/>
</dbReference>
<dbReference type="EMBL" id="CP049742">
    <property type="protein sequence ID" value="QPC46520.1"/>
    <property type="molecule type" value="Genomic_DNA"/>
</dbReference>
<evidence type="ECO:0000256" key="2">
    <source>
        <dbReference type="ARBA" id="ARBA00022448"/>
    </source>
</evidence>
<evidence type="ECO:0000256" key="5">
    <source>
        <dbReference type="ARBA" id="ARBA00022741"/>
    </source>
</evidence>
<accession>A0A7S8HFK1</accession>
<dbReference type="Proteomes" id="UP000593626">
    <property type="component" value="Chromosome"/>
</dbReference>
<evidence type="ECO:0000259" key="11">
    <source>
        <dbReference type="SMART" id="SM00382"/>
    </source>
</evidence>
<evidence type="ECO:0000256" key="8">
    <source>
        <dbReference type="ARBA" id="ARBA00023065"/>
    </source>
</evidence>
<dbReference type="PANTHER" id="PTHR42771">
    <property type="entry name" value="IRON(3+)-HYDROXAMATE IMPORT ATP-BINDING PROTEIN FHUC"/>
    <property type="match status" value="1"/>
</dbReference>
<feature type="domain" description="AAA+ ATPase" evidence="11">
    <location>
        <begin position="35"/>
        <end position="225"/>
    </location>
</feature>
<evidence type="ECO:0000256" key="9">
    <source>
        <dbReference type="ARBA" id="ARBA00023136"/>
    </source>
</evidence>
<keyword evidence="7" id="KW-0408">Iron</keyword>
<keyword evidence="2" id="KW-0813">Transport</keyword>
<evidence type="ECO:0000256" key="10">
    <source>
        <dbReference type="SAM" id="Coils"/>
    </source>
</evidence>
<proteinExistence type="predicted"/>
<keyword evidence="9" id="KW-0472">Membrane</keyword>
<dbReference type="GO" id="GO:0006826">
    <property type="term" value="P:iron ion transport"/>
    <property type="evidence" value="ECO:0007669"/>
    <property type="project" value="UniProtKB-KW"/>
</dbReference>
<dbReference type="Gene3D" id="3.40.50.300">
    <property type="entry name" value="P-loop containing nucleotide triphosphate hydrolases"/>
    <property type="match status" value="1"/>
</dbReference>
<evidence type="ECO:0000313" key="12">
    <source>
        <dbReference type="EMBL" id="QPC46520.1"/>
    </source>
</evidence>
<keyword evidence="5" id="KW-0547">Nucleotide-binding</keyword>
<keyword evidence="13" id="KW-1185">Reference proteome</keyword>
<evidence type="ECO:0000256" key="1">
    <source>
        <dbReference type="ARBA" id="ARBA00004202"/>
    </source>
</evidence>
<reference evidence="12 13" key="1">
    <citation type="submission" date="2019-07" db="EMBL/GenBank/DDBJ databases">
        <title>Genome sequence of 2 isolates from Red Sea Mangroves.</title>
        <authorList>
            <person name="Sefrji F."/>
            <person name="Michoud G."/>
            <person name="Merlino G."/>
            <person name="Daffonchio D."/>
        </authorList>
    </citation>
    <scope>NUCLEOTIDE SEQUENCE [LARGE SCALE GENOMIC DNA]</scope>
    <source>
        <strain evidence="12 13">R1DC41</strain>
    </source>
</reference>
<keyword evidence="6 12" id="KW-0067">ATP-binding</keyword>
<protein>
    <submittedName>
        <fullName evidence="12">Heme ABC transporter ATP-binding protein CcmA</fullName>
    </submittedName>
</protein>
<dbReference type="InterPro" id="IPR051535">
    <property type="entry name" value="Siderophore_ABC-ATPase"/>
</dbReference>
<keyword evidence="3" id="KW-1003">Cell membrane</keyword>
<dbReference type="InterPro" id="IPR027417">
    <property type="entry name" value="P-loop_NTPase"/>
</dbReference>
<dbReference type="GO" id="GO:0016887">
    <property type="term" value="F:ATP hydrolysis activity"/>
    <property type="evidence" value="ECO:0007669"/>
    <property type="project" value="InterPro"/>
</dbReference>
<sequence length="254" mass="28987">MSLHLKKISKKSLSNHGCFPFNLPLIENFSELSITKPVTIFVGDNGTGKSTFLSGIANAAQCITVGEKEADSTSLGQALSLTWSARTKKGFYFRANEFSHYIKRLEEMKREAQEAIAEIKEQDRSQLEILPHARQLHDLKHFYGEGLEYRSHGESFLDLFHSRFQPNGLYVLDEPEGPLSPVKQLTLISMIKNMVEENGQFLIATHSPILMAIPGAEIFLLEEDRLVKKSYQELEHVTIIRDFLQSPERYLRYL</sequence>
<dbReference type="InterPro" id="IPR003439">
    <property type="entry name" value="ABC_transporter-like_ATP-bd"/>
</dbReference>
<dbReference type="GO" id="GO:0005886">
    <property type="term" value="C:plasma membrane"/>
    <property type="evidence" value="ECO:0007669"/>
    <property type="project" value="UniProtKB-SubCell"/>
</dbReference>
<name>A0A7S8HFK1_9BACI</name>
<keyword evidence="8" id="KW-0406">Ion transport</keyword>
<evidence type="ECO:0000256" key="3">
    <source>
        <dbReference type="ARBA" id="ARBA00022475"/>
    </source>
</evidence>